<protein>
    <recommendedName>
        <fullName evidence="3">Abortive infection protein-like C-terminal domain-containing protein</fullName>
    </recommendedName>
</protein>
<gene>
    <name evidence="1" type="ORF">BFC17_20320</name>
</gene>
<dbReference type="EMBL" id="MJIC01000014">
    <property type="protein sequence ID" value="OFI33912.1"/>
    <property type="molecule type" value="Genomic_DNA"/>
</dbReference>
<evidence type="ECO:0000313" key="2">
    <source>
        <dbReference type="Proteomes" id="UP000176037"/>
    </source>
</evidence>
<sequence>MREYDGYDGLVFKEESFDPITRVKRGTVYSLEESQPKQWWVQDSARKDIEYHANVGWAAQSLFATSYRIHPLTQLRGITKLPQVTLGSKPHTSLWKIIAIETQFDGKPLLTLKSIRSLGVIPNINFEQYSSDAQAKLKTALESVEMAANRFVPLDTVDRCRDALSIVFGDLAGNLTLDLGQGIKKYIEKNKTASPNRDGQDLISKNGDIVRSLHARGKPNESHKNNTRPVDEEDASLALNCLWFVLTELDDRYAR</sequence>
<name>A0A1E8FDA4_9ALTE</name>
<organism evidence="1 2">
    <name type="scientific">Alteromonas lipolytica</name>
    <dbReference type="NCBI Taxonomy" id="1856405"/>
    <lineage>
        <taxon>Bacteria</taxon>
        <taxon>Pseudomonadati</taxon>
        <taxon>Pseudomonadota</taxon>
        <taxon>Gammaproteobacteria</taxon>
        <taxon>Alteromonadales</taxon>
        <taxon>Alteromonadaceae</taxon>
        <taxon>Alteromonas/Salinimonas group</taxon>
        <taxon>Alteromonas</taxon>
    </lineage>
</organism>
<comment type="caution">
    <text evidence="1">The sequence shown here is derived from an EMBL/GenBank/DDBJ whole genome shotgun (WGS) entry which is preliminary data.</text>
</comment>
<dbReference type="Proteomes" id="UP000176037">
    <property type="component" value="Unassembled WGS sequence"/>
</dbReference>
<accession>A0A1E8FDA4</accession>
<dbReference type="STRING" id="1856405.BFC17_20320"/>
<reference evidence="1 2" key="1">
    <citation type="submission" date="2016-09" db="EMBL/GenBank/DDBJ databases">
        <title>Alteromonas lipolytica, a new species isolated from sea water.</title>
        <authorList>
            <person name="Wu Y.-H."/>
            <person name="Cheng H."/>
            <person name="Xu X.-W."/>
        </authorList>
    </citation>
    <scope>NUCLEOTIDE SEQUENCE [LARGE SCALE GENOMIC DNA]</scope>
    <source>
        <strain evidence="1 2">JW12</strain>
    </source>
</reference>
<proteinExistence type="predicted"/>
<evidence type="ECO:0008006" key="3">
    <source>
        <dbReference type="Google" id="ProtNLM"/>
    </source>
</evidence>
<dbReference type="AlphaFoldDB" id="A0A1E8FDA4"/>
<evidence type="ECO:0000313" key="1">
    <source>
        <dbReference type="EMBL" id="OFI33912.1"/>
    </source>
</evidence>
<keyword evidence="2" id="KW-1185">Reference proteome</keyword>